<organism evidence="1">
    <name type="scientific">Mycolicibacterium gilvum (strain PYR-GCK)</name>
    <name type="common">Mycobacterium gilvum (strain PYR-GCK)</name>
    <dbReference type="NCBI Taxonomy" id="350054"/>
    <lineage>
        <taxon>Bacteria</taxon>
        <taxon>Bacillati</taxon>
        <taxon>Actinomycetota</taxon>
        <taxon>Actinomycetes</taxon>
        <taxon>Mycobacteriales</taxon>
        <taxon>Mycobacteriaceae</taxon>
        <taxon>Mycolicibacterium</taxon>
    </lineage>
</organism>
<name>A4TGK5_MYCGI</name>
<evidence type="ECO:0000313" key="1">
    <source>
        <dbReference type="EMBL" id="ABP48074.1"/>
    </source>
</evidence>
<dbReference type="AlphaFoldDB" id="A4TGK5"/>
<geneLocation type="plasmid" evidence="1">
    <name>pMFLV03</name>
</geneLocation>
<sequence length="133" mass="14855">MRMARPSKGDRAYHMVKFHPAVLQRLVDKATDAGVSSVSQYGADVLAAHVGMPEHVRELNQTPISAARKIDPLHGDTRGRCMIRPHREVSERLIRQAPDHKVSPYIADILAVHVGLPEYARLIDHEEVLPLAM</sequence>
<protein>
    <submittedName>
        <fullName evidence="1">Uncharacterized protein</fullName>
    </submittedName>
</protein>
<reference evidence="1" key="1">
    <citation type="submission" date="2007-04" db="EMBL/GenBank/DDBJ databases">
        <title>Complete sequence of plasmid3 pMFLV03 of Mycobacterium gilvum PYR-GCK.</title>
        <authorList>
            <consortium name="US DOE Joint Genome Institute"/>
            <person name="Copeland A."/>
            <person name="Lucas S."/>
            <person name="Lapidus A."/>
            <person name="Barry K."/>
            <person name="Detter J.C."/>
            <person name="Glavina del Rio T."/>
            <person name="Hammon N."/>
            <person name="Israni S."/>
            <person name="Dalin E."/>
            <person name="Tice H."/>
            <person name="Pitluck S."/>
            <person name="Chain P."/>
            <person name="Malfatti S."/>
            <person name="Shin M."/>
            <person name="Vergez L."/>
            <person name="Schmutz J."/>
            <person name="Larimer F."/>
            <person name="Land M."/>
            <person name="Hauser L."/>
            <person name="Kyrpides N."/>
            <person name="Mikhailova N."/>
            <person name="Miller C."/>
            <person name="Richardson P."/>
        </authorList>
    </citation>
    <scope>NUCLEOTIDE SEQUENCE</scope>
    <source>
        <strain evidence="1">PYR-GCK</strain>
        <plasmid evidence="1">pMFLV03</plasmid>
    </source>
</reference>
<gene>
    <name evidence="1" type="ordered locus">Mflv_5613</name>
</gene>
<accession>A4TGK5</accession>
<dbReference type="HOGENOM" id="CLU_157199_0_0_11"/>
<keyword evidence="1" id="KW-0614">Plasmid</keyword>
<dbReference type="KEGG" id="mgi:Mflv_5613"/>
<proteinExistence type="predicted"/>
<dbReference type="EMBL" id="CP000659">
    <property type="protein sequence ID" value="ABP48074.1"/>
    <property type="molecule type" value="Genomic_DNA"/>
</dbReference>